<dbReference type="AlphaFoldDB" id="A0A4Y2LJ65"/>
<reference evidence="1 2" key="1">
    <citation type="journal article" date="2019" name="Sci. Rep.">
        <title>Orb-weaving spider Araneus ventricosus genome elucidates the spidroin gene catalogue.</title>
        <authorList>
            <person name="Kono N."/>
            <person name="Nakamura H."/>
            <person name="Ohtoshi R."/>
            <person name="Moran D.A.P."/>
            <person name="Shinohara A."/>
            <person name="Yoshida Y."/>
            <person name="Fujiwara M."/>
            <person name="Mori M."/>
            <person name="Tomita M."/>
            <person name="Arakawa K."/>
        </authorList>
    </citation>
    <scope>NUCLEOTIDE SEQUENCE [LARGE SCALE GENOMIC DNA]</scope>
</reference>
<dbReference type="EMBL" id="BGPR01118817">
    <property type="protein sequence ID" value="GBN14013.1"/>
    <property type="molecule type" value="Genomic_DNA"/>
</dbReference>
<proteinExistence type="predicted"/>
<organism evidence="1 2">
    <name type="scientific">Araneus ventricosus</name>
    <name type="common">Orbweaver spider</name>
    <name type="synonym">Epeira ventricosa</name>
    <dbReference type="NCBI Taxonomy" id="182803"/>
    <lineage>
        <taxon>Eukaryota</taxon>
        <taxon>Metazoa</taxon>
        <taxon>Ecdysozoa</taxon>
        <taxon>Arthropoda</taxon>
        <taxon>Chelicerata</taxon>
        <taxon>Arachnida</taxon>
        <taxon>Araneae</taxon>
        <taxon>Araneomorphae</taxon>
        <taxon>Entelegynae</taxon>
        <taxon>Araneoidea</taxon>
        <taxon>Araneidae</taxon>
        <taxon>Araneus</taxon>
    </lineage>
</organism>
<keyword evidence="2" id="KW-1185">Reference proteome</keyword>
<protein>
    <submittedName>
        <fullName evidence="1">Uncharacterized protein</fullName>
    </submittedName>
</protein>
<accession>A0A4Y2LJ65</accession>
<sequence length="135" mass="16132">MKVIFNSFKRRSQRLLPPSKLPKFDFRRKPRPVTFTQKWRPFETFQPPVKQILRHKKLHVSALREGKYVRTDGVQSLVRRDETHWVRLLELDVRYSMECTHPVLRGQTVPRLAALSRCDLALESTYERNTGRNLF</sequence>
<evidence type="ECO:0000313" key="1">
    <source>
        <dbReference type="EMBL" id="GBN14013.1"/>
    </source>
</evidence>
<comment type="caution">
    <text evidence="1">The sequence shown here is derived from an EMBL/GenBank/DDBJ whole genome shotgun (WGS) entry which is preliminary data.</text>
</comment>
<gene>
    <name evidence="1" type="ORF">AVEN_146596_1</name>
</gene>
<dbReference type="Proteomes" id="UP000499080">
    <property type="component" value="Unassembled WGS sequence"/>
</dbReference>
<evidence type="ECO:0000313" key="2">
    <source>
        <dbReference type="Proteomes" id="UP000499080"/>
    </source>
</evidence>
<name>A0A4Y2LJ65_ARAVE</name>